<name>A0A0C2F0G1_9PEZI</name>
<dbReference type="GeneID" id="63675707"/>
<keyword evidence="2" id="KW-0067">ATP-binding</keyword>
<feature type="domain" description="ABC transporter" evidence="4">
    <location>
        <begin position="27"/>
        <end position="315"/>
    </location>
</feature>
<dbReference type="Proteomes" id="UP000031575">
    <property type="component" value="Unassembled WGS sequence"/>
</dbReference>
<keyword evidence="1" id="KW-0547">Nucleotide-binding</keyword>
<dbReference type="InterPro" id="IPR027417">
    <property type="entry name" value="P-loop_NTPase"/>
</dbReference>
<dbReference type="InterPro" id="IPR050334">
    <property type="entry name" value="Molybdenum_import_ModC"/>
</dbReference>
<evidence type="ECO:0000256" key="2">
    <source>
        <dbReference type="ARBA" id="ARBA00022840"/>
    </source>
</evidence>
<gene>
    <name evidence="5" type="ORF">SPBR_02483</name>
</gene>
<dbReference type="PANTHER" id="PTHR43514">
    <property type="entry name" value="ABC TRANSPORTER I FAMILY MEMBER 10"/>
    <property type="match status" value="1"/>
</dbReference>
<evidence type="ECO:0000259" key="4">
    <source>
        <dbReference type="PROSITE" id="PS50893"/>
    </source>
</evidence>
<keyword evidence="6" id="KW-1185">Reference proteome</keyword>
<dbReference type="PANTHER" id="PTHR43514:SF4">
    <property type="entry name" value="ABC TRANSPORTER I FAMILY MEMBER 10"/>
    <property type="match status" value="1"/>
</dbReference>
<evidence type="ECO:0000256" key="3">
    <source>
        <dbReference type="SAM" id="MobiDB-lite"/>
    </source>
</evidence>
<dbReference type="GO" id="GO:0005739">
    <property type="term" value="C:mitochondrion"/>
    <property type="evidence" value="ECO:0007669"/>
    <property type="project" value="TreeGrafter"/>
</dbReference>
<comment type="caution">
    <text evidence="5">The sequence shown here is derived from an EMBL/GenBank/DDBJ whole genome shotgun (WGS) entry which is preliminary data.</text>
</comment>
<dbReference type="AlphaFoldDB" id="A0A0C2F0G1"/>
<dbReference type="SUPFAM" id="SSF52540">
    <property type="entry name" value="P-loop containing nucleoside triphosphate hydrolases"/>
    <property type="match status" value="2"/>
</dbReference>
<sequence>MPSFIEARPLIIRIAKGTFYRHHPNSVPVSDLSGGASGIAHHNAPLFSDLDFELPSDDTAHGGGAGRGHLTPHNWCVVGPSLSGKTTLLQALRGQHICLPPTARSYPFLATDSVPHRLKSASRAIRYVGFDADGSGSGLGPATSAYLSARYESRRETTDFSLRDFLLGNTELNPYHGEGSTAAGEEDERIPASLLDRVIKDLRLEPLLELPVAFLSNGQGRRARIARALLTRPAVLLLDEPFMGLDPPTVASLSPLLSGMAAKAQPRFVLSSRPQDPLPSWISHLIYLRTDCQVGAMGPRDVVLETLRNYVHGVRSGKTAEDEKLPVHALGEMGRILTPSGIEGRGFDDASHSTHASADVPKSTSSQPIKAAQGEPIVEMNGCVVKYGDRIALGNWSQPVADGSTVPGLIWTVRRGERWGVFGPNGSGKTTIVSLLCSDHPQTYSLPIRLFGRSRLPEPDRPGRPLTFWDIQSRVGHSSPEVHQHMPRGLTVRQIVQSAWADTFRARPQLAPNAPGKVDACLRWFATELQPSSGGGGGSSVPAASKSDANDLAWADNYLFGELSFSAQRVLLFIRAVVKNPDIVVLDEAFSGMDESVRDKCELFLNHGETATYSADNKIVKSEAAKQGKVQVHGLTDQQALICIAHVKEEVPDCVREWVCLPEANTTSAARFGRLDGPLRTDRRRWDEIWAQ</sequence>
<dbReference type="EMBL" id="AWTV01000006">
    <property type="protein sequence ID" value="KIH92279.1"/>
    <property type="molecule type" value="Genomic_DNA"/>
</dbReference>
<dbReference type="Pfam" id="PF00005">
    <property type="entry name" value="ABC_tran"/>
    <property type="match status" value="2"/>
</dbReference>
<proteinExistence type="predicted"/>
<dbReference type="GO" id="GO:0016887">
    <property type="term" value="F:ATP hydrolysis activity"/>
    <property type="evidence" value="ECO:0007669"/>
    <property type="project" value="InterPro"/>
</dbReference>
<dbReference type="PROSITE" id="PS50893">
    <property type="entry name" value="ABC_TRANSPORTER_2"/>
    <property type="match status" value="1"/>
</dbReference>
<protein>
    <submittedName>
        <fullName evidence="5">ABC transporter</fullName>
    </submittedName>
</protein>
<dbReference type="OrthoDB" id="10255969at2759"/>
<evidence type="ECO:0000313" key="5">
    <source>
        <dbReference type="EMBL" id="KIH92279.1"/>
    </source>
</evidence>
<evidence type="ECO:0000256" key="1">
    <source>
        <dbReference type="ARBA" id="ARBA00022741"/>
    </source>
</evidence>
<evidence type="ECO:0000313" key="6">
    <source>
        <dbReference type="Proteomes" id="UP000031575"/>
    </source>
</evidence>
<dbReference type="SMART" id="SM00382">
    <property type="entry name" value="AAA"/>
    <property type="match status" value="2"/>
</dbReference>
<organism evidence="5 6">
    <name type="scientific">Sporothrix brasiliensis 5110</name>
    <dbReference type="NCBI Taxonomy" id="1398154"/>
    <lineage>
        <taxon>Eukaryota</taxon>
        <taxon>Fungi</taxon>
        <taxon>Dikarya</taxon>
        <taxon>Ascomycota</taxon>
        <taxon>Pezizomycotina</taxon>
        <taxon>Sordariomycetes</taxon>
        <taxon>Sordariomycetidae</taxon>
        <taxon>Ophiostomatales</taxon>
        <taxon>Ophiostomataceae</taxon>
        <taxon>Sporothrix</taxon>
    </lineage>
</organism>
<dbReference type="InterPro" id="IPR003439">
    <property type="entry name" value="ABC_transporter-like_ATP-bd"/>
</dbReference>
<dbReference type="RefSeq" id="XP_040620289.1">
    <property type="nucleotide sequence ID" value="XM_040760786.1"/>
</dbReference>
<reference evidence="5 6" key="1">
    <citation type="journal article" date="2014" name="BMC Genomics">
        <title>Comparative genomics of the major fungal agents of human and animal Sporotrichosis: Sporothrix schenckii and Sporothrix brasiliensis.</title>
        <authorList>
            <person name="Teixeira M.M."/>
            <person name="de Almeida L.G."/>
            <person name="Kubitschek-Barreira P."/>
            <person name="Alves F.L."/>
            <person name="Kioshima E.S."/>
            <person name="Abadio A.K."/>
            <person name="Fernandes L."/>
            <person name="Derengowski L.S."/>
            <person name="Ferreira K.S."/>
            <person name="Souza R.C."/>
            <person name="Ruiz J.C."/>
            <person name="de Andrade N.C."/>
            <person name="Paes H.C."/>
            <person name="Nicola A.M."/>
            <person name="Albuquerque P."/>
            <person name="Gerber A.L."/>
            <person name="Martins V.P."/>
            <person name="Peconick L.D."/>
            <person name="Neto A.V."/>
            <person name="Chaucanez C.B."/>
            <person name="Silva P.A."/>
            <person name="Cunha O.L."/>
            <person name="de Oliveira F.F."/>
            <person name="dos Santos T.C."/>
            <person name="Barros A.L."/>
            <person name="Soares M.A."/>
            <person name="de Oliveira L.M."/>
            <person name="Marini M.M."/>
            <person name="Villalobos-Duno H."/>
            <person name="Cunha M.M."/>
            <person name="de Hoog S."/>
            <person name="da Silveira J.F."/>
            <person name="Henrissat B."/>
            <person name="Nino-Vega G.A."/>
            <person name="Cisalpino P.S."/>
            <person name="Mora-Montes H.M."/>
            <person name="Almeida S.R."/>
            <person name="Stajich J.E."/>
            <person name="Lopes-Bezerra L.M."/>
            <person name="Vasconcelos A.T."/>
            <person name="Felipe M.S."/>
        </authorList>
    </citation>
    <scope>NUCLEOTIDE SEQUENCE [LARGE SCALE GENOMIC DNA]</scope>
    <source>
        <strain evidence="5 6">5110</strain>
    </source>
</reference>
<feature type="region of interest" description="Disordered" evidence="3">
    <location>
        <begin position="341"/>
        <end position="372"/>
    </location>
</feature>
<dbReference type="Gene3D" id="3.40.50.300">
    <property type="entry name" value="P-loop containing nucleotide triphosphate hydrolases"/>
    <property type="match status" value="2"/>
</dbReference>
<dbReference type="VEuPathDB" id="FungiDB:SPBR_02483"/>
<dbReference type="HOGENOM" id="CLU_000604_45_1_1"/>
<dbReference type="GO" id="GO:0005524">
    <property type="term" value="F:ATP binding"/>
    <property type="evidence" value="ECO:0007669"/>
    <property type="project" value="UniProtKB-KW"/>
</dbReference>
<dbReference type="InterPro" id="IPR003593">
    <property type="entry name" value="AAA+_ATPase"/>
</dbReference>
<accession>A0A0C2F0G1</accession>